<evidence type="ECO:0000256" key="1">
    <source>
        <dbReference type="SAM" id="MobiDB-lite"/>
    </source>
</evidence>
<evidence type="ECO:0000313" key="2">
    <source>
        <dbReference type="EMBL" id="GBM23231.1"/>
    </source>
</evidence>
<dbReference type="Proteomes" id="UP000499080">
    <property type="component" value="Unassembled WGS sequence"/>
</dbReference>
<proteinExistence type="predicted"/>
<comment type="caution">
    <text evidence="2">The sequence shown here is derived from an EMBL/GenBank/DDBJ whole genome shotgun (WGS) entry which is preliminary data.</text>
</comment>
<accession>A0A4Y2E2S8</accession>
<reference evidence="2 3" key="1">
    <citation type="journal article" date="2019" name="Sci. Rep.">
        <title>Orb-weaving spider Araneus ventricosus genome elucidates the spidroin gene catalogue.</title>
        <authorList>
            <person name="Kono N."/>
            <person name="Nakamura H."/>
            <person name="Ohtoshi R."/>
            <person name="Moran D.A.P."/>
            <person name="Shinohara A."/>
            <person name="Yoshida Y."/>
            <person name="Fujiwara M."/>
            <person name="Mori M."/>
            <person name="Tomita M."/>
            <person name="Arakawa K."/>
        </authorList>
    </citation>
    <scope>NUCLEOTIDE SEQUENCE [LARGE SCALE GENOMIC DNA]</scope>
</reference>
<feature type="region of interest" description="Disordered" evidence="1">
    <location>
        <begin position="67"/>
        <end position="90"/>
    </location>
</feature>
<dbReference type="PANTHER" id="PTHR46114">
    <property type="entry name" value="APPLE DOMAIN-CONTAINING PROTEIN"/>
    <property type="match status" value="1"/>
</dbReference>
<keyword evidence="3" id="KW-1185">Reference proteome</keyword>
<gene>
    <name evidence="2" type="ORF">AVEN_159904_1</name>
</gene>
<dbReference type="AlphaFoldDB" id="A0A4Y2E2S8"/>
<protein>
    <submittedName>
        <fullName evidence="2">Uncharacterized protein</fullName>
    </submittedName>
</protein>
<sequence length="190" mass="22240">MSLKVHFLDSQLAYFPENLGEISEEQGERFHQDIKEMKRRYQGKRNLSMIADYCWILQRDNPCKVHKRKSDKRSFEKRSSEGLPQGASHLPKIKYKESPQDFIDFETIDFNPTGRKGRSALFRKIQKEMLHPNVRSVSIKKDIHNAFVANNIIGIPWVFNNLNTTNVQDNLGLLPYHEEVPNEEQSEEIP</sequence>
<organism evidence="2 3">
    <name type="scientific">Araneus ventricosus</name>
    <name type="common">Orbweaver spider</name>
    <name type="synonym">Epeira ventricosa</name>
    <dbReference type="NCBI Taxonomy" id="182803"/>
    <lineage>
        <taxon>Eukaryota</taxon>
        <taxon>Metazoa</taxon>
        <taxon>Ecdysozoa</taxon>
        <taxon>Arthropoda</taxon>
        <taxon>Chelicerata</taxon>
        <taxon>Arachnida</taxon>
        <taxon>Araneae</taxon>
        <taxon>Araneomorphae</taxon>
        <taxon>Entelegynae</taxon>
        <taxon>Araneoidea</taxon>
        <taxon>Araneidae</taxon>
        <taxon>Araneus</taxon>
    </lineage>
</organism>
<dbReference type="OrthoDB" id="6744094at2759"/>
<name>A0A4Y2E2S8_ARAVE</name>
<evidence type="ECO:0000313" key="3">
    <source>
        <dbReference type="Proteomes" id="UP000499080"/>
    </source>
</evidence>
<dbReference type="PANTHER" id="PTHR46114:SF1">
    <property type="entry name" value="ZAD DOMAIN-CONTAINING PROTEIN"/>
    <property type="match status" value="1"/>
</dbReference>
<dbReference type="EMBL" id="BGPR01000494">
    <property type="protein sequence ID" value="GBM23231.1"/>
    <property type="molecule type" value="Genomic_DNA"/>
</dbReference>